<dbReference type="InterPro" id="IPR052174">
    <property type="entry name" value="Flavoredoxin"/>
</dbReference>
<evidence type="ECO:0000256" key="3">
    <source>
        <dbReference type="ARBA" id="ARBA00038054"/>
    </source>
</evidence>
<dbReference type="Proteomes" id="UP000784286">
    <property type="component" value="Unassembled WGS sequence"/>
</dbReference>
<evidence type="ECO:0000313" key="5">
    <source>
        <dbReference type="EMBL" id="MBU3856820.1"/>
    </source>
</evidence>
<dbReference type="GO" id="GO:0010181">
    <property type="term" value="F:FMN binding"/>
    <property type="evidence" value="ECO:0007669"/>
    <property type="project" value="InterPro"/>
</dbReference>
<dbReference type="InterPro" id="IPR012349">
    <property type="entry name" value="Split_barrel_FMN-bd"/>
</dbReference>
<dbReference type="SMART" id="SM00903">
    <property type="entry name" value="Flavin_Reduct"/>
    <property type="match status" value="1"/>
</dbReference>
<evidence type="ECO:0000256" key="2">
    <source>
        <dbReference type="ARBA" id="ARBA00022630"/>
    </source>
</evidence>
<dbReference type="SUPFAM" id="SSF50475">
    <property type="entry name" value="FMN-binding split barrel"/>
    <property type="match status" value="1"/>
</dbReference>
<dbReference type="PANTHER" id="PTHR43567:SF1">
    <property type="entry name" value="FLAVOREDOXIN"/>
    <property type="match status" value="1"/>
</dbReference>
<dbReference type="Gene3D" id="2.30.110.10">
    <property type="entry name" value="Electron Transport, Fmn-binding Protein, Chain A"/>
    <property type="match status" value="1"/>
</dbReference>
<evidence type="ECO:0000256" key="1">
    <source>
        <dbReference type="ARBA" id="ARBA00001917"/>
    </source>
</evidence>
<dbReference type="Pfam" id="PF01613">
    <property type="entry name" value="Flavin_Reduct"/>
    <property type="match status" value="1"/>
</dbReference>
<dbReference type="AlphaFoldDB" id="A0A948TPN3"/>
<feature type="domain" description="Flavin reductase like" evidence="4">
    <location>
        <begin position="9"/>
        <end position="151"/>
    </location>
</feature>
<gene>
    <name evidence="5" type="ORF">H9928_09770</name>
</gene>
<dbReference type="InterPro" id="IPR002563">
    <property type="entry name" value="Flavin_Rdtase-like_dom"/>
</dbReference>
<evidence type="ECO:0000259" key="4">
    <source>
        <dbReference type="SMART" id="SM00903"/>
    </source>
</evidence>
<protein>
    <submittedName>
        <fullName evidence="5">Flavin reductase family protein</fullName>
    </submittedName>
</protein>
<dbReference type="GO" id="GO:0016646">
    <property type="term" value="F:oxidoreductase activity, acting on the CH-NH group of donors, NAD or NADP as acceptor"/>
    <property type="evidence" value="ECO:0007669"/>
    <property type="project" value="UniProtKB-ARBA"/>
</dbReference>
<comment type="cofactor">
    <cofactor evidence="1">
        <name>FMN</name>
        <dbReference type="ChEBI" id="CHEBI:58210"/>
    </cofactor>
</comment>
<proteinExistence type="inferred from homology"/>
<name>A0A948TPN3_9BACT</name>
<dbReference type="EMBL" id="JAHLFJ010000084">
    <property type="protein sequence ID" value="MBU3856820.1"/>
    <property type="molecule type" value="Genomic_DNA"/>
</dbReference>
<sequence>MKKNIGHMLALYPTPAAVVGTEVNGKVNWLLVAHVGIIGHDRIMLSMHKAHYTNQGVKATGKVSVNMVDEAMLERADYVGCVSGAKVDKSEVFAWHPGEAGAPVIDESPLVMECEVVDNYETDTFDNFICKIANAYAEESVLNDKGKPDYSRLKPVLFEMPGYTYLRTGEEIAPCTSLGKALKQRK</sequence>
<reference evidence="5" key="1">
    <citation type="journal article" date="2021" name="PeerJ">
        <title>Extensive microbial diversity within the chicken gut microbiome revealed by metagenomics and culture.</title>
        <authorList>
            <person name="Gilroy R."/>
            <person name="Ravi A."/>
            <person name="Getino M."/>
            <person name="Pursley I."/>
            <person name="Horton D.L."/>
            <person name="Alikhan N.F."/>
            <person name="Baker D."/>
            <person name="Gharbi K."/>
            <person name="Hall N."/>
            <person name="Watson M."/>
            <person name="Adriaenssens E.M."/>
            <person name="Foster-Nyarko E."/>
            <person name="Jarju S."/>
            <person name="Secka A."/>
            <person name="Antonio M."/>
            <person name="Oren A."/>
            <person name="Chaudhuri R.R."/>
            <person name="La Ragione R."/>
            <person name="Hildebrand F."/>
            <person name="Pallen M.J."/>
        </authorList>
    </citation>
    <scope>NUCLEOTIDE SEQUENCE</scope>
    <source>
        <strain evidence="5">8470</strain>
    </source>
</reference>
<evidence type="ECO:0000313" key="6">
    <source>
        <dbReference type="Proteomes" id="UP000784286"/>
    </source>
</evidence>
<reference evidence="5" key="2">
    <citation type="submission" date="2021-04" db="EMBL/GenBank/DDBJ databases">
        <authorList>
            <person name="Gilroy R."/>
        </authorList>
    </citation>
    <scope>NUCLEOTIDE SEQUENCE</scope>
    <source>
        <strain evidence="5">8470</strain>
    </source>
</reference>
<organism evidence="5 6">
    <name type="scientific">Candidatus Phocaeicola excrementipullorum</name>
    <dbReference type="NCBI Taxonomy" id="2838731"/>
    <lineage>
        <taxon>Bacteria</taxon>
        <taxon>Pseudomonadati</taxon>
        <taxon>Bacteroidota</taxon>
        <taxon>Bacteroidia</taxon>
        <taxon>Bacteroidales</taxon>
        <taxon>Bacteroidaceae</taxon>
        <taxon>Phocaeicola</taxon>
    </lineage>
</organism>
<accession>A0A948TPN3</accession>
<dbReference type="PANTHER" id="PTHR43567">
    <property type="entry name" value="FLAVOREDOXIN-RELATED-RELATED"/>
    <property type="match status" value="1"/>
</dbReference>
<comment type="caution">
    <text evidence="5">The sequence shown here is derived from an EMBL/GenBank/DDBJ whole genome shotgun (WGS) entry which is preliminary data.</text>
</comment>
<keyword evidence="2" id="KW-0285">Flavoprotein</keyword>
<comment type="similarity">
    <text evidence="3">Belongs to the flavoredoxin family.</text>
</comment>